<protein>
    <recommendedName>
        <fullName evidence="5">Acetyl-coenzyme A carboxylase carboxyl transferase subunit beta, chloroplastic</fullName>
        <shortName evidence="5">ACCase subunit beta</shortName>
        <shortName evidence="5">Acetyl-CoA carboxylase carboxyltransferase subunit beta</shortName>
        <ecNumber evidence="5">2.1.3.15</ecNumber>
    </recommendedName>
</protein>
<evidence type="ECO:0000313" key="7">
    <source>
        <dbReference type="EMBL" id="ANI25249.1"/>
    </source>
</evidence>
<dbReference type="PROSITE" id="PS50980">
    <property type="entry name" value="COA_CT_NTER"/>
    <property type="match status" value="1"/>
</dbReference>
<keyword evidence="5" id="KW-0067">ATP-binding</keyword>
<keyword evidence="5" id="KW-0479">Metal-binding</keyword>
<dbReference type="PRINTS" id="PR01070">
    <property type="entry name" value="ACCCTRFRASEB"/>
</dbReference>
<geneLocation type="chloroplast" evidence="7"/>
<keyword evidence="2 5" id="KW-0808">Transferase</keyword>
<dbReference type="GO" id="GO:2001295">
    <property type="term" value="P:malonyl-CoA biosynthetic process"/>
    <property type="evidence" value="ECO:0007669"/>
    <property type="project" value="UniProtKB-UniRule"/>
</dbReference>
<comment type="similarity">
    <text evidence="5">Belongs to the AccD/PCCB family.</text>
</comment>
<dbReference type="InterPro" id="IPR011762">
    <property type="entry name" value="COA_CT_N"/>
</dbReference>
<dbReference type="SUPFAM" id="SSF52096">
    <property type="entry name" value="ClpP/crotonase"/>
    <property type="match status" value="1"/>
</dbReference>
<name>A0A191T4D3_SPIMX</name>
<comment type="function">
    <text evidence="5">Component of the acetyl coenzyme A carboxylase (ACC) complex. Biotin carboxylase (BC) catalyzes the carboxylation of biotin on its carrier protein (BCCP) and then the CO(2) group is transferred by the transcarboxylase to acetyl-CoA to form malonyl-CoA.</text>
</comment>
<dbReference type="UniPathway" id="UPA00655">
    <property type="reaction ID" value="UER00711"/>
</dbReference>
<evidence type="ECO:0000256" key="3">
    <source>
        <dbReference type="ARBA" id="ARBA00022771"/>
    </source>
</evidence>
<keyword evidence="5" id="KW-0443">Lipid metabolism</keyword>
<dbReference type="Pfam" id="PF01039">
    <property type="entry name" value="Carboxyl_trans"/>
    <property type="match status" value="1"/>
</dbReference>
<feature type="binding site" evidence="5">
    <location>
        <position position="88"/>
    </location>
    <ligand>
        <name>Zn(2+)</name>
        <dbReference type="ChEBI" id="CHEBI:29105"/>
    </ligand>
</feature>
<keyword evidence="7" id="KW-0150">Chloroplast</keyword>
<keyword evidence="5" id="KW-0276">Fatty acid metabolism</keyword>
<keyword evidence="4 5" id="KW-0862">Zinc</keyword>
<evidence type="ECO:0000259" key="6">
    <source>
        <dbReference type="PROSITE" id="PS50980"/>
    </source>
</evidence>
<gene>
    <name evidence="5 7" type="primary">accD</name>
</gene>
<comment type="subunit">
    <text evidence="5">Acetyl-CoA carboxylase is a heterohexamer composed of biotin carboxyl carrier protein, biotin carboxylase and two subunits each of ACCase subunit alpha and ACCase plastid-coded subunit beta (accD).</text>
</comment>
<dbReference type="AlphaFoldDB" id="A0A191T4D3"/>
<reference evidence="7" key="1">
    <citation type="journal article" date="2016" name="Front. Plant Sci.">
        <title>Comparative Chloroplast Genome Analyses of Streptophyte Green Algae Uncover Major Structural Alterations in the Klebsormidiophyceae, Coleochaetophyceae and Zygnematophyceae.</title>
        <authorList>
            <person name="Lemieux C."/>
            <person name="Otis C."/>
            <person name="Turmel M."/>
        </authorList>
    </citation>
    <scope>NUCLEOTIDE SEQUENCE</scope>
</reference>
<evidence type="ECO:0000256" key="4">
    <source>
        <dbReference type="ARBA" id="ARBA00022833"/>
    </source>
</evidence>
<dbReference type="HAMAP" id="MF_01395">
    <property type="entry name" value="AcetylCoA_CT_beta"/>
    <property type="match status" value="1"/>
</dbReference>
<evidence type="ECO:0000256" key="5">
    <source>
        <dbReference type="HAMAP-Rule" id="MF_01395"/>
    </source>
</evidence>
<keyword evidence="3 5" id="KW-0863">Zinc-finger</keyword>
<dbReference type="InterPro" id="IPR029045">
    <property type="entry name" value="ClpP/crotonase-like_dom_sf"/>
</dbReference>
<comment type="subunit">
    <text evidence="1">Acetyl-CoA carboxylase is a heterohexamer composed of biotin carboxyl carrier protein, biotin carboxylase and 2 subunits each of ACCase subunit alpha and ACCase plastid-coded subunit beta (accD).</text>
</comment>
<dbReference type="GeneID" id="27984656"/>
<feature type="domain" description="CoA carboxyltransferase N-terminal" evidence="6">
    <location>
        <begin position="81"/>
        <end position="348"/>
    </location>
</feature>
<comment type="caution">
    <text evidence="5">Lacks conserved residue(s) required for the propagation of feature annotation.</text>
</comment>
<feature type="binding site" evidence="5">
    <location>
        <position position="85"/>
    </location>
    <ligand>
        <name>Zn(2+)</name>
        <dbReference type="ChEBI" id="CHEBI:29105"/>
    </ligand>
</feature>
<dbReference type="GO" id="GO:0009570">
    <property type="term" value="C:chloroplast stroma"/>
    <property type="evidence" value="ECO:0007669"/>
    <property type="project" value="UniProtKB-SubCell"/>
</dbReference>
<dbReference type="InterPro" id="IPR000438">
    <property type="entry name" value="Acetyl_CoA_COase_Trfase_b_su"/>
</dbReference>
<dbReference type="NCBIfam" id="TIGR00515">
    <property type="entry name" value="accD"/>
    <property type="match status" value="1"/>
</dbReference>
<keyword evidence="5" id="KW-0275">Fatty acid biosynthesis</keyword>
<accession>A0A191T4D3</accession>
<evidence type="ECO:0000256" key="1">
    <source>
        <dbReference type="ARBA" id="ARBA00011842"/>
    </source>
</evidence>
<keyword evidence="5" id="KW-0547">Nucleotide-binding</keyword>
<dbReference type="Gene3D" id="3.90.226.10">
    <property type="entry name" value="2-enoyl-CoA Hydratase, Chain A, domain 1"/>
    <property type="match status" value="1"/>
</dbReference>
<keyword evidence="7" id="KW-0934">Plastid</keyword>
<feature type="binding site" evidence="5">
    <location>
        <position position="102"/>
    </location>
    <ligand>
        <name>Zn(2+)</name>
        <dbReference type="ChEBI" id="CHEBI:29105"/>
    </ligand>
</feature>
<dbReference type="GO" id="GO:0009317">
    <property type="term" value="C:acetyl-CoA carboxylase complex"/>
    <property type="evidence" value="ECO:0007669"/>
    <property type="project" value="InterPro"/>
</dbReference>
<evidence type="ECO:0000256" key="2">
    <source>
        <dbReference type="ARBA" id="ARBA00022679"/>
    </source>
</evidence>
<dbReference type="GO" id="GO:0008270">
    <property type="term" value="F:zinc ion binding"/>
    <property type="evidence" value="ECO:0007669"/>
    <property type="project" value="UniProtKB-UniRule"/>
</dbReference>
<dbReference type="PANTHER" id="PTHR42995">
    <property type="entry name" value="ACETYL-COENZYME A CARBOXYLASE CARBOXYL TRANSFERASE SUBUNIT BETA, CHLOROPLASTIC"/>
    <property type="match status" value="1"/>
</dbReference>
<comment type="subcellular location">
    <subcellularLocation>
        <location evidence="5">Plastid</location>
        <location evidence="5">Chloroplast stroma</location>
    </subcellularLocation>
</comment>
<dbReference type="EC" id="2.1.3.15" evidence="5"/>
<dbReference type="GO" id="GO:0003989">
    <property type="term" value="F:acetyl-CoA carboxylase activity"/>
    <property type="evidence" value="ECO:0007669"/>
    <property type="project" value="InterPro"/>
</dbReference>
<organism evidence="7">
    <name type="scientific">Spirogyra maxima</name>
    <name type="common">Green alga</name>
    <dbReference type="NCBI Taxonomy" id="3180"/>
    <lineage>
        <taxon>Eukaryota</taxon>
        <taxon>Viridiplantae</taxon>
        <taxon>Streptophyta</taxon>
        <taxon>Zygnematophyceae</taxon>
        <taxon>Zygnematophycidae</taxon>
        <taxon>Spirogyrales</taxon>
        <taxon>Spirogyraceae</taxon>
        <taxon>Spirogyra</taxon>
    </lineage>
</organism>
<dbReference type="GO" id="GO:0006633">
    <property type="term" value="P:fatty acid biosynthetic process"/>
    <property type="evidence" value="ECO:0007669"/>
    <property type="project" value="UniProtKB-KW"/>
</dbReference>
<feature type="binding site" evidence="5">
    <location>
        <position position="105"/>
    </location>
    <ligand>
        <name>Zn(2+)</name>
        <dbReference type="ChEBI" id="CHEBI:29105"/>
    </ligand>
</feature>
<comment type="catalytic activity">
    <reaction evidence="5">
        <text>N(6)-carboxybiotinyl-L-lysyl-[protein] + acetyl-CoA = N(6)-biotinyl-L-lysyl-[protein] + malonyl-CoA</text>
        <dbReference type="Rhea" id="RHEA:54728"/>
        <dbReference type="Rhea" id="RHEA-COMP:10505"/>
        <dbReference type="Rhea" id="RHEA-COMP:10506"/>
        <dbReference type="ChEBI" id="CHEBI:57288"/>
        <dbReference type="ChEBI" id="CHEBI:57384"/>
        <dbReference type="ChEBI" id="CHEBI:83144"/>
        <dbReference type="ChEBI" id="CHEBI:83145"/>
        <dbReference type="EC" id="2.1.3.15"/>
    </reaction>
</comment>
<dbReference type="GO" id="GO:0016743">
    <property type="term" value="F:carboxyl- or carbamoyltransferase activity"/>
    <property type="evidence" value="ECO:0007669"/>
    <property type="project" value="UniProtKB-UniRule"/>
</dbReference>
<dbReference type="RefSeq" id="YP_009258414.1">
    <property type="nucleotide sequence ID" value="NC_030355.1"/>
</dbReference>
<comment type="cofactor">
    <cofactor evidence="5">
        <name>Zn(2+)</name>
        <dbReference type="ChEBI" id="CHEBI:29105"/>
    </cofactor>
    <text evidence="5">Binds 1 zinc ion per subunit.</text>
</comment>
<keyword evidence="5" id="KW-0444">Lipid biosynthesis</keyword>
<dbReference type="PANTHER" id="PTHR42995:SF5">
    <property type="entry name" value="ACETYL-COENZYME A CARBOXYLASE CARBOXYL TRANSFERASE SUBUNIT BETA, CHLOROPLASTIC"/>
    <property type="match status" value="1"/>
</dbReference>
<comment type="pathway">
    <text evidence="5">Lipid metabolism; malonyl-CoA biosynthesis; malonyl-CoA from acetyl-CoA: step 1/1.</text>
</comment>
<dbReference type="EMBL" id="KU646489">
    <property type="protein sequence ID" value="ANI25249.1"/>
    <property type="molecule type" value="Genomic_DNA"/>
</dbReference>
<proteinExistence type="inferred from homology"/>
<dbReference type="InterPro" id="IPR034733">
    <property type="entry name" value="AcCoA_carboxyl_beta"/>
</dbReference>
<sequence>MSLDDSLERTEGFYFENNLIDSSKEGFDLITSDPKQTNFLIEKSSIEDIVVDKNQSLENDVEDELEEYEPPNKPTTPGAGLWLFCETCKQMLFIKHIKLRVCPGCNHHFRMRSTERIEMLIDEDTWDPINEDMMPVDMVELATDSYKDRLEEEQEWAGMPDAVQTGFGELRGIPVALAVMDFEFLGGSMGSVVGEKITRLIELATFYKLPVILVCASGGARMQEGALSLMQMAKISSALRVHQLINKLMCISILTSPTTGGVTASFGMLGDLIIAEPGAYIAFAGKRVIEQIYKVEVDEQRQRAENVFDHGMIDLIIPRTILRDCIWELFQLYLSAPCKLQMNFPLSKNDPESKDKQFYLNSIDENEPKL</sequence>
<dbReference type="GO" id="GO:0005524">
    <property type="term" value="F:ATP binding"/>
    <property type="evidence" value="ECO:0007669"/>
    <property type="project" value="UniProtKB-KW"/>
</dbReference>